<organism evidence="3 4">
    <name type="scientific">Gemmiger gallinarum</name>
    <dbReference type="NCBI Taxonomy" id="2779354"/>
    <lineage>
        <taxon>Bacteria</taxon>
        <taxon>Bacillati</taxon>
        <taxon>Bacillota</taxon>
        <taxon>Clostridia</taxon>
        <taxon>Eubacteriales</taxon>
        <taxon>Gemmiger</taxon>
    </lineage>
</organism>
<evidence type="ECO:0000256" key="1">
    <source>
        <dbReference type="ARBA" id="ARBA00022747"/>
    </source>
</evidence>
<dbReference type="SUPFAM" id="SSF116734">
    <property type="entry name" value="DNA methylase specificity domain"/>
    <property type="match status" value="1"/>
</dbReference>
<evidence type="ECO:0000256" key="2">
    <source>
        <dbReference type="ARBA" id="ARBA00023125"/>
    </source>
</evidence>
<dbReference type="Proteomes" id="UP000768567">
    <property type="component" value="Unassembled WGS sequence"/>
</dbReference>
<protein>
    <recommendedName>
        <fullName evidence="5">Restriction endonuclease subunit S</fullName>
    </recommendedName>
</protein>
<sequence length="233" mass="26514">MFMLFFLLHLINDNLEQQAQALFFEYFGRVSRNALPDGWPAATLGDVAVICNKSFNPAKEPETMLEHYSIPAFDETHFPVFELSTNIKSNKFKVDADCFMISKLNPTIKRVWKPYCLTGKAVCSTEFIVYKAKDQGYTDFLYSLIDSDDFSAFMCSHVTGSTGSRQRTPPSETLQYSFVMPAREDVALFSSLVHPMYEQIRVNAIENEKLKRLRDSLLPKLMSGTVDVSSIQL</sequence>
<keyword evidence="2" id="KW-0238">DNA-binding</keyword>
<gene>
    <name evidence="3" type="ORF">INF35_06620</name>
</gene>
<keyword evidence="4" id="KW-1185">Reference proteome</keyword>
<comment type="caution">
    <text evidence="3">The sequence shown here is derived from an EMBL/GenBank/DDBJ whole genome shotgun (WGS) entry which is preliminary data.</text>
</comment>
<dbReference type="Gene3D" id="3.90.220.20">
    <property type="entry name" value="DNA methylase specificity domains"/>
    <property type="match status" value="1"/>
</dbReference>
<evidence type="ECO:0000313" key="3">
    <source>
        <dbReference type="EMBL" id="MBE5037452.1"/>
    </source>
</evidence>
<proteinExistence type="predicted"/>
<name>A0ABR9R3D8_9FIRM</name>
<reference evidence="3 4" key="1">
    <citation type="submission" date="2020-10" db="EMBL/GenBank/DDBJ databases">
        <title>ChiBAC.</title>
        <authorList>
            <person name="Zenner C."/>
            <person name="Hitch T.C.A."/>
            <person name="Clavel T."/>
        </authorList>
    </citation>
    <scope>NUCLEOTIDE SEQUENCE [LARGE SCALE GENOMIC DNA]</scope>
    <source>
        <strain evidence="3 4">DSM 109015</strain>
    </source>
</reference>
<keyword evidence="1" id="KW-0680">Restriction system</keyword>
<dbReference type="PANTHER" id="PTHR30408:SF13">
    <property type="entry name" value="TYPE I RESTRICTION ENZYME HINDI SPECIFICITY SUBUNIT"/>
    <property type="match status" value="1"/>
</dbReference>
<accession>A0ABR9R3D8</accession>
<dbReference type="InterPro" id="IPR044946">
    <property type="entry name" value="Restrct_endonuc_typeI_TRD_sf"/>
</dbReference>
<evidence type="ECO:0000313" key="4">
    <source>
        <dbReference type="Proteomes" id="UP000768567"/>
    </source>
</evidence>
<dbReference type="PANTHER" id="PTHR30408">
    <property type="entry name" value="TYPE-1 RESTRICTION ENZYME ECOKI SPECIFICITY PROTEIN"/>
    <property type="match status" value="1"/>
</dbReference>
<evidence type="ECO:0008006" key="5">
    <source>
        <dbReference type="Google" id="ProtNLM"/>
    </source>
</evidence>
<dbReference type="InterPro" id="IPR052021">
    <property type="entry name" value="Type-I_RS_S_subunit"/>
</dbReference>
<dbReference type="EMBL" id="JADCKC010000002">
    <property type="protein sequence ID" value="MBE5037452.1"/>
    <property type="molecule type" value="Genomic_DNA"/>
</dbReference>